<name>A0AAV7HSW5_COTGL</name>
<comment type="caution">
    <text evidence="2">The sequence shown here is derived from an EMBL/GenBank/DDBJ whole genome shotgun (WGS) entry which is preliminary data.</text>
</comment>
<evidence type="ECO:0000313" key="2">
    <source>
        <dbReference type="EMBL" id="KAH0547167.1"/>
    </source>
</evidence>
<sequence length="728" mass="84564">MKKSRFEYRDFHSWFQFDDRLDYVIETLFVVGTTVTVQIIIPALTEDSKPVPKEQEKLPTPEARTSMEPEPLTEYQSDLYSSQNIQQQPAKPGIEYQSDSSDPQLTIQQPIPRLSNTDNLENQLLAEMQGDAPQAEPQVFTELQHNVEPKEVVLSRLQLFLKNIYKMPSEYQAVADQYINGMEQVYNDTFTLDDHPNMEKITSFGIALLHQYANDNKPTYLTIVEHLISKINQQLPHGKALVQLPTKWNQKYYFFCVRLTRMLAMFEILSTNESIKTICHQRICQITPFLWKSLEWDHLVGIQNAWIAIPRLVTNFLNEPKTYVTETQPNYIRKLKQIMKVQFLKNIDVINLDGIWIEKSCIFNGVATYWPLVESGTFYASVFRGLGFEADIDDVTQKILDKILHPSMDIIPLGLFGQQSDIRITKTLKTNWPNYQRKAGLDVGIFPVAGLGVFKSEDFAFWVRVQRWYTAGYESDQVDFELAGGWIQMRKLYLKSVEQSYEIMTWQKIKMQPGVISNEDGSDDFEYMKPHREKKANYPMDVISHVGTLMDEGRRVLYWKNEYKFKSLFGESKITEFGVCTDNGLVMRMEVLNKTDKTLKIRIKDDDARGMEFDCRCSDSNQNCNNGFLTFSKDDTIVVNWRQVFKKDKDGHPQEVTRTTKGHMTFKFGGDDYVIESSDNLHFVIKNSHVILAGSFEKSLSYIIQYGYKNATILFEFNPKTLMYRAIR</sequence>
<feature type="compositionally biased region" description="Basic and acidic residues" evidence="1">
    <location>
        <begin position="50"/>
        <end position="59"/>
    </location>
</feature>
<dbReference type="Gene3D" id="1.50.10.100">
    <property type="entry name" value="Chondroitin AC/alginate lyase"/>
    <property type="match status" value="1"/>
</dbReference>
<accession>A0AAV7HSW5</accession>
<feature type="region of interest" description="Disordered" evidence="1">
    <location>
        <begin position="50"/>
        <end position="71"/>
    </location>
</feature>
<keyword evidence="3" id="KW-1185">Reference proteome</keyword>
<organism evidence="2 3">
    <name type="scientific">Cotesia glomerata</name>
    <name type="common">Lepidopteran parasitic wasp</name>
    <name type="synonym">Apanteles glomeratus</name>
    <dbReference type="NCBI Taxonomy" id="32391"/>
    <lineage>
        <taxon>Eukaryota</taxon>
        <taxon>Metazoa</taxon>
        <taxon>Ecdysozoa</taxon>
        <taxon>Arthropoda</taxon>
        <taxon>Hexapoda</taxon>
        <taxon>Insecta</taxon>
        <taxon>Pterygota</taxon>
        <taxon>Neoptera</taxon>
        <taxon>Endopterygota</taxon>
        <taxon>Hymenoptera</taxon>
        <taxon>Apocrita</taxon>
        <taxon>Ichneumonoidea</taxon>
        <taxon>Braconidae</taxon>
        <taxon>Microgastrinae</taxon>
        <taxon>Cotesia</taxon>
    </lineage>
</organism>
<reference evidence="2 3" key="1">
    <citation type="journal article" date="2021" name="J. Hered.">
        <title>A chromosome-level genome assembly of the parasitoid wasp, Cotesia glomerata (Hymenoptera: Braconidae).</title>
        <authorList>
            <person name="Pinto B.J."/>
            <person name="Weis J.J."/>
            <person name="Gamble T."/>
            <person name="Ode P.J."/>
            <person name="Paul R."/>
            <person name="Zaspel J.M."/>
        </authorList>
    </citation>
    <scope>NUCLEOTIDE SEQUENCE [LARGE SCALE GENOMIC DNA]</scope>
    <source>
        <strain evidence="2">CgM1</strain>
    </source>
</reference>
<dbReference type="EMBL" id="JAHXZJ010002237">
    <property type="protein sequence ID" value="KAH0547167.1"/>
    <property type="molecule type" value="Genomic_DNA"/>
</dbReference>
<gene>
    <name evidence="2" type="ORF">KQX54_017355</name>
</gene>
<dbReference type="AlphaFoldDB" id="A0AAV7HSW5"/>
<evidence type="ECO:0000313" key="3">
    <source>
        <dbReference type="Proteomes" id="UP000826195"/>
    </source>
</evidence>
<dbReference type="InterPro" id="IPR008929">
    <property type="entry name" value="Chondroitin_lyas"/>
</dbReference>
<feature type="region of interest" description="Disordered" evidence="1">
    <location>
        <begin position="83"/>
        <end position="113"/>
    </location>
</feature>
<proteinExistence type="predicted"/>
<dbReference type="Proteomes" id="UP000826195">
    <property type="component" value="Unassembled WGS sequence"/>
</dbReference>
<evidence type="ECO:0000256" key="1">
    <source>
        <dbReference type="SAM" id="MobiDB-lite"/>
    </source>
</evidence>
<protein>
    <submittedName>
        <fullName evidence="2">Uncharacterized protein</fullName>
    </submittedName>
</protein>
<feature type="compositionally biased region" description="Polar residues" evidence="1">
    <location>
        <begin position="97"/>
        <end position="113"/>
    </location>
</feature>